<accession>A0A7U7J1G6</accession>
<dbReference type="Pfam" id="PF10023">
    <property type="entry name" value="Aminopep"/>
    <property type="match status" value="1"/>
</dbReference>
<protein>
    <submittedName>
        <fullName evidence="1">Zinc protease protein</fullName>
    </submittedName>
</protein>
<evidence type="ECO:0000313" key="2">
    <source>
        <dbReference type="Proteomes" id="UP000019184"/>
    </source>
</evidence>
<keyword evidence="1" id="KW-0645">Protease</keyword>
<reference evidence="1 2" key="1">
    <citation type="journal article" date="2014" name="ISME J.">
        <title>Candidatus Competibacter-lineage genomes retrieved from metagenomes reveal functional metabolic diversity.</title>
        <authorList>
            <person name="McIlroy S.J."/>
            <person name="Albertsen M."/>
            <person name="Andresen E.K."/>
            <person name="Saunders A.M."/>
            <person name="Kristiansen R."/>
            <person name="Stokholm-Bjerregaard M."/>
            <person name="Nielsen K.L."/>
            <person name="Nielsen P.H."/>
        </authorList>
    </citation>
    <scope>NUCLEOTIDE SEQUENCE [LARGE SCALE GENOMIC DNA]</scope>
    <source>
        <strain evidence="1 2">Run_B_J11</strain>
    </source>
</reference>
<dbReference type="GO" id="GO:0006508">
    <property type="term" value="P:proteolysis"/>
    <property type="evidence" value="ECO:0007669"/>
    <property type="project" value="UniProtKB-KW"/>
</dbReference>
<dbReference type="Proteomes" id="UP000019184">
    <property type="component" value="Unassembled WGS sequence"/>
</dbReference>
<keyword evidence="2" id="KW-1185">Reference proteome</keyword>
<dbReference type="EMBL" id="CBTK010000010">
    <property type="protein sequence ID" value="CDH43162.1"/>
    <property type="molecule type" value="Genomic_DNA"/>
</dbReference>
<dbReference type="PIRSF" id="PIRSF029285">
    <property type="entry name" value="Aminopept"/>
    <property type="match status" value="1"/>
</dbReference>
<dbReference type="AlphaFoldDB" id="A0A7U7J1G6"/>
<dbReference type="GO" id="GO:0008233">
    <property type="term" value="F:peptidase activity"/>
    <property type="evidence" value="ECO:0007669"/>
    <property type="project" value="UniProtKB-KW"/>
</dbReference>
<comment type="caution">
    <text evidence="1">The sequence shown here is derived from an EMBL/GenBank/DDBJ whole genome shotgun (WGS) entry which is preliminary data.</text>
</comment>
<sequence length="370" mass="41850">MVGLGLALSGCTELAYYRQAAAGQWDLLQARRPVAEVLADPATAPNVRQRLETAQALRAFASAELALPDNDSYRSYVDVQRLYVVKNVFAAPELELEPRRWCFPIAGCLSYRGYFDAEAAQHLADALRADGDEVYVADIAAYSTLGWFADPLLNTFIHWPTGRLAELMFHELAHQRLYLADDTAFNEAFATAVGHLGAERWLVQRGSAREQEEYSADDRRRQAFLQIVTASRESLAAVYASDQSDAEKRVEKQRILAELRTRYRELKQEWGGYAGYDRWFEQDLNNAKLAGHSTYHRWVPAFIVLYEQGGRDFTTFYQAAEILGRLPPPEREARLRELLTVRSPSMLAHIPSIAGAGHARNTRCSFVQER</sequence>
<proteinExistence type="predicted"/>
<keyword evidence="1" id="KW-0378">Hydrolase</keyword>
<name>A0A7U7J1G6_9GAMM</name>
<organism evidence="1 2">
    <name type="scientific">Candidatus Contendobacter odensis Run_B_J11</name>
    <dbReference type="NCBI Taxonomy" id="1400861"/>
    <lineage>
        <taxon>Bacteria</taxon>
        <taxon>Pseudomonadati</taxon>
        <taxon>Pseudomonadota</taxon>
        <taxon>Gammaproteobacteria</taxon>
        <taxon>Candidatus Competibacteraceae</taxon>
        <taxon>Candidatus Contendibacter</taxon>
    </lineage>
</organism>
<dbReference type="InterPro" id="IPR014553">
    <property type="entry name" value="Aminopept"/>
</dbReference>
<dbReference type="RefSeq" id="WP_230314287.1">
    <property type="nucleotide sequence ID" value="NZ_CBTK010000010.1"/>
</dbReference>
<evidence type="ECO:0000313" key="1">
    <source>
        <dbReference type="EMBL" id="CDH43162.1"/>
    </source>
</evidence>
<gene>
    <name evidence="1" type="ORF">BN874_1070020</name>
</gene>